<protein>
    <recommendedName>
        <fullName evidence="3">PPR domain-containing protein</fullName>
    </recommendedName>
</protein>
<dbReference type="GO" id="GO:0000373">
    <property type="term" value="P:Group II intron splicing"/>
    <property type="evidence" value="ECO:0007669"/>
    <property type="project" value="InterPro"/>
</dbReference>
<accession>A0A1Q3B9B6</accession>
<dbReference type="EMBL" id="BDDD01000348">
    <property type="protein sequence ID" value="GAV64444.1"/>
    <property type="molecule type" value="Genomic_DNA"/>
</dbReference>
<dbReference type="GO" id="GO:0009658">
    <property type="term" value="P:chloroplast organization"/>
    <property type="evidence" value="ECO:0007669"/>
    <property type="project" value="InterPro"/>
</dbReference>
<dbReference type="InterPro" id="IPR011990">
    <property type="entry name" value="TPR-like_helical_dom_sf"/>
</dbReference>
<name>A0A1Q3B9B6_CEPFO</name>
<reference evidence="2" key="1">
    <citation type="submission" date="2016-04" db="EMBL/GenBank/DDBJ databases">
        <title>Cephalotus genome sequencing.</title>
        <authorList>
            <person name="Fukushima K."/>
            <person name="Hasebe M."/>
            <person name="Fang X."/>
        </authorList>
    </citation>
    <scope>NUCLEOTIDE SEQUENCE [LARGE SCALE GENOMIC DNA]</scope>
    <source>
        <strain evidence="2">cv. St1</strain>
    </source>
</reference>
<dbReference type="STRING" id="3775.A0A1Q3B9B6"/>
<dbReference type="InParanoid" id="A0A1Q3B9B6"/>
<keyword evidence="2" id="KW-1185">Reference proteome</keyword>
<dbReference type="Gene3D" id="1.25.40.10">
    <property type="entry name" value="Tetratricopeptide repeat domain"/>
    <property type="match status" value="1"/>
</dbReference>
<evidence type="ECO:0008006" key="3">
    <source>
        <dbReference type="Google" id="ProtNLM"/>
    </source>
</evidence>
<evidence type="ECO:0000313" key="2">
    <source>
        <dbReference type="Proteomes" id="UP000187406"/>
    </source>
</evidence>
<dbReference type="AlphaFoldDB" id="A0A1Q3B9B6"/>
<comment type="caution">
    <text evidence="1">The sequence shown here is derived from an EMBL/GenBank/DDBJ whole genome shotgun (WGS) entry which is preliminary data.</text>
</comment>
<dbReference type="OrthoDB" id="675068at2759"/>
<proteinExistence type="predicted"/>
<evidence type="ECO:0000313" key="1">
    <source>
        <dbReference type="EMBL" id="GAV64444.1"/>
    </source>
</evidence>
<dbReference type="InterPro" id="IPR044190">
    <property type="entry name" value="THA8-like"/>
</dbReference>
<sequence length="233" mass="26043">MATSYSYTTNLNSLTTLHTLKPKTSISTTHTPIRCGPRDNRGPLVKGRVLSIEAIQAVQSLKRTHKQDPTNTTHFPSLSRLIKHDLLAVLRELLRQDFCTLALHAFSTLRSEYPPVDLSLYSDVVSALARNGLMDDIDRLICGLESEEGIVWGEDKGLVRLIKVVIGEDRKESTVRICGLMRKDGCGSTWRADDYVVKVLSKGLRRFGEAGLADEVEREFGWARKGSFDKVEV</sequence>
<dbReference type="PANTHER" id="PTHR47594:SF3">
    <property type="entry name" value="PROTEIN THYLAKOID ASSEMBLY 8, CHLOROPLASTIC"/>
    <property type="match status" value="1"/>
</dbReference>
<gene>
    <name evidence="1" type="ORF">CFOL_v3_07962</name>
</gene>
<dbReference type="GO" id="GO:0003723">
    <property type="term" value="F:RNA binding"/>
    <property type="evidence" value="ECO:0007669"/>
    <property type="project" value="InterPro"/>
</dbReference>
<dbReference type="Proteomes" id="UP000187406">
    <property type="component" value="Unassembled WGS sequence"/>
</dbReference>
<dbReference type="FunCoup" id="A0A1Q3B9B6">
    <property type="interactions" value="690"/>
</dbReference>
<organism evidence="1 2">
    <name type="scientific">Cephalotus follicularis</name>
    <name type="common">Albany pitcher plant</name>
    <dbReference type="NCBI Taxonomy" id="3775"/>
    <lineage>
        <taxon>Eukaryota</taxon>
        <taxon>Viridiplantae</taxon>
        <taxon>Streptophyta</taxon>
        <taxon>Embryophyta</taxon>
        <taxon>Tracheophyta</taxon>
        <taxon>Spermatophyta</taxon>
        <taxon>Magnoliopsida</taxon>
        <taxon>eudicotyledons</taxon>
        <taxon>Gunneridae</taxon>
        <taxon>Pentapetalae</taxon>
        <taxon>rosids</taxon>
        <taxon>fabids</taxon>
        <taxon>Oxalidales</taxon>
        <taxon>Cephalotaceae</taxon>
        <taxon>Cephalotus</taxon>
    </lineage>
</organism>
<dbReference type="PANTHER" id="PTHR47594">
    <property type="entry name" value="PPR CONTAINING PLANT-LIKE PROTEIN"/>
    <property type="match status" value="1"/>
</dbReference>